<dbReference type="RefSeq" id="WP_214171533.1">
    <property type="nucleotide sequence ID" value="NZ_JAHCVJ010000004.1"/>
</dbReference>
<dbReference type="Proteomes" id="UP000811899">
    <property type="component" value="Unassembled WGS sequence"/>
</dbReference>
<evidence type="ECO:0000313" key="1">
    <source>
        <dbReference type="EMBL" id="MBT0664749.1"/>
    </source>
</evidence>
<proteinExistence type="predicted"/>
<organism evidence="1 2">
    <name type="scientific">Geoanaerobacter pelophilus</name>
    <dbReference type="NCBI Taxonomy" id="60036"/>
    <lineage>
        <taxon>Bacteria</taxon>
        <taxon>Pseudomonadati</taxon>
        <taxon>Thermodesulfobacteriota</taxon>
        <taxon>Desulfuromonadia</taxon>
        <taxon>Geobacterales</taxon>
        <taxon>Geobacteraceae</taxon>
        <taxon>Geoanaerobacter</taxon>
    </lineage>
</organism>
<dbReference type="AlphaFoldDB" id="A0AAW4L9N6"/>
<keyword evidence="2" id="KW-1185">Reference proteome</keyword>
<accession>A0AAW4L9N6</accession>
<gene>
    <name evidence="1" type="ORF">KI809_10600</name>
</gene>
<evidence type="ECO:0000313" key="2">
    <source>
        <dbReference type="Proteomes" id="UP000811899"/>
    </source>
</evidence>
<name>A0AAW4L9N6_9BACT</name>
<comment type="caution">
    <text evidence="1">The sequence shown here is derived from an EMBL/GenBank/DDBJ whole genome shotgun (WGS) entry which is preliminary data.</text>
</comment>
<dbReference type="EMBL" id="JAHCVJ010000004">
    <property type="protein sequence ID" value="MBT0664749.1"/>
    <property type="molecule type" value="Genomic_DNA"/>
</dbReference>
<sequence>MAKETIMRMAAEEAYQLLQAAMDKIMSAEHFPEQASREAINKQLREAGDLLCKANNWVYAIKST</sequence>
<reference evidence="1 2" key="1">
    <citation type="submission" date="2021-05" db="EMBL/GenBank/DDBJ databases">
        <title>The draft genome of Geobacter pelophilus DSM 12255.</title>
        <authorList>
            <person name="Xu Z."/>
            <person name="Masuda Y."/>
            <person name="Itoh H."/>
            <person name="Senoo K."/>
        </authorList>
    </citation>
    <scope>NUCLEOTIDE SEQUENCE [LARGE SCALE GENOMIC DNA]</scope>
    <source>
        <strain evidence="1 2">DSM 12255</strain>
    </source>
</reference>
<protein>
    <submittedName>
        <fullName evidence="1">Uncharacterized protein</fullName>
    </submittedName>
</protein>